<dbReference type="AlphaFoldDB" id="A0AAZ3R0P4"/>
<gene>
    <name evidence="4" type="primary">LOC112248799</name>
</gene>
<dbReference type="Proteomes" id="UP000694402">
    <property type="component" value="Unassembled WGS sequence"/>
</dbReference>
<dbReference type="Gene3D" id="2.20.25.30">
    <property type="match status" value="1"/>
</dbReference>
<evidence type="ECO:0008006" key="6">
    <source>
        <dbReference type="Google" id="ProtNLM"/>
    </source>
</evidence>
<evidence type="ECO:0000256" key="3">
    <source>
        <dbReference type="SAM" id="MobiDB-lite"/>
    </source>
</evidence>
<keyword evidence="2" id="KW-0687">Ribonucleoprotein</keyword>
<dbReference type="GO" id="GO:0006412">
    <property type="term" value="P:translation"/>
    <property type="evidence" value="ECO:0007669"/>
    <property type="project" value="InterPro"/>
</dbReference>
<accession>A0AAZ3R0P4</accession>
<reference evidence="4" key="2">
    <citation type="submission" date="2025-08" db="UniProtKB">
        <authorList>
            <consortium name="Ensembl"/>
        </authorList>
    </citation>
    <scope>IDENTIFICATION</scope>
</reference>
<dbReference type="Ensembl" id="ENSOTST00005167260.1">
    <property type="protein sequence ID" value="ENSOTSP00005133699.1"/>
    <property type="gene ID" value="ENSOTSG00005055123.1"/>
</dbReference>
<dbReference type="PANTHER" id="PTHR10768">
    <property type="entry name" value="60S RIBOSOMAL PROTEIN L37"/>
    <property type="match status" value="1"/>
</dbReference>
<protein>
    <recommendedName>
        <fullName evidence="6">60S ribosomal protein L37</fullName>
    </recommendedName>
</protein>
<keyword evidence="5" id="KW-1185">Reference proteome</keyword>
<dbReference type="PANTHER" id="PTHR10768:SF0">
    <property type="entry name" value="RIBOSOMAL PROTEIN L37"/>
    <property type="match status" value="1"/>
</dbReference>
<dbReference type="GO" id="GO:0003723">
    <property type="term" value="F:RNA binding"/>
    <property type="evidence" value="ECO:0007669"/>
    <property type="project" value="TreeGrafter"/>
</dbReference>
<feature type="region of interest" description="Disordered" evidence="3">
    <location>
        <begin position="18"/>
        <end position="62"/>
    </location>
</feature>
<feature type="compositionally biased region" description="Basic residues" evidence="3">
    <location>
        <begin position="50"/>
        <end position="62"/>
    </location>
</feature>
<evidence type="ECO:0000256" key="1">
    <source>
        <dbReference type="ARBA" id="ARBA00022980"/>
    </source>
</evidence>
<evidence type="ECO:0000313" key="4">
    <source>
        <dbReference type="Ensembl" id="ENSOTSP00005133699.1"/>
    </source>
</evidence>
<dbReference type="GO" id="GO:0003735">
    <property type="term" value="F:structural constituent of ribosome"/>
    <property type="evidence" value="ECO:0007669"/>
    <property type="project" value="InterPro"/>
</dbReference>
<organism evidence="4 5">
    <name type="scientific">Oncorhynchus tshawytscha</name>
    <name type="common">Chinook salmon</name>
    <name type="synonym">Salmo tshawytscha</name>
    <dbReference type="NCBI Taxonomy" id="74940"/>
    <lineage>
        <taxon>Eukaryota</taxon>
        <taxon>Metazoa</taxon>
        <taxon>Chordata</taxon>
        <taxon>Craniata</taxon>
        <taxon>Vertebrata</taxon>
        <taxon>Euteleostomi</taxon>
        <taxon>Actinopterygii</taxon>
        <taxon>Neopterygii</taxon>
        <taxon>Teleostei</taxon>
        <taxon>Protacanthopterygii</taxon>
        <taxon>Salmoniformes</taxon>
        <taxon>Salmonidae</taxon>
        <taxon>Salmoninae</taxon>
        <taxon>Oncorhynchus</taxon>
    </lineage>
</organism>
<reference evidence="5" key="1">
    <citation type="journal article" date="2018" name="PLoS ONE">
        <title>Chinook salmon (Oncorhynchus tshawytscha) genome and transcriptome.</title>
        <authorList>
            <person name="Christensen K.A."/>
            <person name="Leong J.S."/>
            <person name="Sakhrani D."/>
            <person name="Biagi C.A."/>
            <person name="Minkley D.R."/>
            <person name="Withler R.E."/>
            <person name="Rondeau E.B."/>
            <person name="Koop B.F."/>
            <person name="Devlin R.H."/>
        </authorList>
    </citation>
    <scope>NUCLEOTIDE SEQUENCE [LARGE SCALE GENOMIC DNA]</scope>
</reference>
<dbReference type="InterPro" id="IPR011331">
    <property type="entry name" value="Ribosomal_eL37/eL43"/>
</dbReference>
<sequence>LRERRHLVNVATRRTPCVVGAAPRHTTSRSPPAESVATPKSARENNWSAKAKRRSTTGTGRIRHLRVVYRRFRNGFREGTVPKPKRAAVAASSSS</sequence>
<reference evidence="4" key="3">
    <citation type="submission" date="2025-09" db="UniProtKB">
        <authorList>
            <consortium name="Ensembl"/>
        </authorList>
    </citation>
    <scope>IDENTIFICATION</scope>
</reference>
<evidence type="ECO:0000313" key="5">
    <source>
        <dbReference type="Proteomes" id="UP000694402"/>
    </source>
</evidence>
<keyword evidence="1" id="KW-0689">Ribosomal protein</keyword>
<evidence type="ECO:0000256" key="2">
    <source>
        <dbReference type="ARBA" id="ARBA00023274"/>
    </source>
</evidence>
<dbReference type="GO" id="GO:0022625">
    <property type="term" value="C:cytosolic large ribosomal subunit"/>
    <property type="evidence" value="ECO:0007669"/>
    <property type="project" value="TreeGrafter"/>
</dbReference>
<name>A0AAZ3R0P4_ONCTS</name>
<proteinExistence type="predicted"/>
<dbReference type="GeneTree" id="ENSGT00940000165146"/>